<feature type="compositionally biased region" description="Acidic residues" evidence="1">
    <location>
        <begin position="1"/>
        <end position="18"/>
    </location>
</feature>
<feature type="region of interest" description="Disordered" evidence="1">
    <location>
        <begin position="1"/>
        <end position="25"/>
    </location>
</feature>
<reference evidence="2 3" key="2">
    <citation type="journal article" date="2021" name="Curr. Genet.">
        <title>Genetic response to nitrogen starvation in the aggressive Eucalyptus foliar pathogen Teratosphaeria destructans.</title>
        <authorList>
            <person name="Havenga M."/>
            <person name="Wingfield B.D."/>
            <person name="Wingfield M.J."/>
            <person name="Dreyer L.L."/>
            <person name="Roets F."/>
            <person name="Aylward J."/>
        </authorList>
    </citation>
    <scope>NUCLEOTIDE SEQUENCE [LARGE SCALE GENOMIC DNA]</scope>
    <source>
        <strain evidence="2">CMW44962</strain>
    </source>
</reference>
<accession>A0A9W7SWQ4</accession>
<dbReference type="Proteomes" id="UP001138500">
    <property type="component" value="Unassembled WGS sequence"/>
</dbReference>
<evidence type="ECO:0000313" key="2">
    <source>
        <dbReference type="EMBL" id="KAH9836449.1"/>
    </source>
</evidence>
<feature type="region of interest" description="Disordered" evidence="1">
    <location>
        <begin position="318"/>
        <end position="341"/>
    </location>
</feature>
<proteinExistence type="predicted"/>
<dbReference type="AlphaFoldDB" id="A0A9W7SWQ4"/>
<name>A0A9W7SWQ4_9PEZI</name>
<evidence type="ECO:0000313" key="3">
    <source>
        <dbReference type="Proteomes" id="UP001138500"/>
    </source>
</evidence>
<feature type="compositionally biased region" description="Polar residues" evidence="1">
    <location>
        <begin position="230"/>
        <end position="241"/>
    </location>
</feature>
<evidence type="ECO:0000256" key="1">
    <source>
        <dbReference type="SAM" id="MobiDB-lite"/>
    </source>
</evidence>
<gene>
    <name evidence="2" type="ORF">Tdes44962_MAKER08452</name>
</gene>
<reference evidence="2 3" key="1">
    <citation type="journal article" date="2018" name="IMA Fungus">
        <title>IMA Genome-F 10: Nine draft genome sequences of Claviceps purpurea s.lat., including C. arundinis, C. humidiphila, and C. cf. spartinae, pseudomolecules for the pitch canker pathogen Fusarium circinatum, draft genome of Davidsoniella eucalypti, Grosmannia galeiformis, Quambalaria eucalypti, and Teratosphaeria destructans.</title>
        <authorList>
            <person name="Wingfield B.D."/>
            <person name="Liu M."/>
            <person name="Nguyen H.D."/>
            <person name="Lane F.A."/>
            <person name="Morgan S.W."/>
            <person name="De Vos L."/>
            <person name="Wilken P.M."/>
            <person name="Duong T.A."/>
            <person name="Aylward J."/>
            <person name="Coetzee M.P."/>
            <person name="Dadej K."/>
            <person name="De Beer Z.W."/>
            <person name="Findlay W."/>
            <person name="Havenga M."/>
            <person name="Kolarik M."/>
            <person name="Menzies J.G."/>
            <person name="Naidoo K."/>
            <person name="Pochopski O."/>
            <person name="Shoukouhi P."/>
            <person name="Santana Q.C."/>
            <person name="Seifert K.A."/>
            <person name="Soal N."/>
            <person name="Steenkamp E.T."/>
            <person name="Tatham C.T."/>
            <person name="van der Nest M.A."/>
            <person name="Wingfield M.J."/>
        </authorList>
    </citation>
    <scope>NUCLEOTIDE SEQUENCE [LARGE SCALE GENOMIC DNA]</scope>
    <source>
        <strain evidence="2">CMW44962</strain>
    </source>
</reference>
<sequence>MPNERDADDADDADDVDDSAAASAEAREQVLQKLRDFDEEHVARWLEELGRVCKCTQSTAVVDALQSLPESARTAIDAVLCKYVLPTGDKFKNATPKLTKLFNDHHWITPHAFVAVFGSKNLVNHRFLTELVSLAALTNWHAAYTELVAVHQARRAKVKRSTVAGKRIWTAEHVTKAIKRVKEQTGDRQSTQEAKETSRRKRGRPRKAVAPSTQPRAGRQLGPADRQSPQKDQSPRSSEGDSNIVDAHQECDKQRAQAEQDRSAESLEAGSRHTNNVLADHDHDQELAIQAEQDQSAQPFEEDGSTSAVAGAQELDDEPANFFGDDSAPQLHSPAPDTACQGQRINHTASLSTPTHRIERISFAGDWSFCSSLPKARGIRSSITTDTSSNATPTDPWRNIFCPWLENSPPSAADTVNFMLSMKRQHSSSSANTQRLSKTARTLGPSGVLSLVASPPPMSNQDAIANLAEQLKSNAVATTSLDMVSLITTLLSHPSIAVHMHGDGTRVQLNDNVQKLILLLVVSGDEVLHRTDRDGEAADQDELVASWCTAVLDIPRSSVELFCPTRRALPRAEEKIRESISSFSNAKVTLVFREVDFPDDSSSTLCWLSVFISCLYGLSLDTIDQHVWQRVLTSAFGNLDTDVLHLPPENIALENIVSVQINSAEEAVKYDLDITKIHPASQTLTELYTKAIPIMDLHNADMTIDINRISNAREKVRLIQSALALDGDTSSSSSSLPTPASIATSSRSDLQAALVTARSELECLESPMRILEFAAGFKKAVRELRAEERATLARAEGIRRGLCAWHSARLAHHASMSWAI</sequence>
<feature type="region of interest" description="Disordered" evidence="1">
    <location>
        <begin position="180"/>
        <end position="271"/>
    </location>
</feature>
<feature type="compositionally biased region" description="Basic and acidic residues" evidence="1">
    <location>
        <begin position="247"/>
        <end position="265"/>
    </location>
</feature>
<organism evidence="2 3">
    <name type="scientific">Teratosphaeria destructans</name>
    <dbReference type="NCBI Taxonomy" id="418781"/>
    <lineage>
        <taxon>Eukaryota</taxon>
        <taxon>Fungi</taxon>
        <taxon>Dikarya</taxon>
        <taxon>Ascomycota</taxon>
        <taxon>Pezizomycotina</taxon>
        <taxon>Dothideomycetes</taxon>
        <taxon>Dothideomycetidae</taxon>
        <taxon>Mycosphaerellales</taxon>
        <taxon>Teratosphaeriaceae</taxon>
        <taxon>Teratosphaeria</taxon>
    </lineage>
</organism>
<protein>
    <submittedName>
        <fullName evidence="2">Uncharacterized protein</fullName>
    </submittedName>
</protein>
<dbReference type="EMBL" id="RIBY02000857">
    <property type="protein sequence ID" value="KAH9836449.1"/>
    <property type="molecule type" value="Genomic_DNA"/>
</dbReference>
<keyword evidence="3" id="KW-1185">Reference proteome</keyword>
<comment type="caution">
    <text evidence="2">The sequence shown here is derived from an EMBL/GenBank/DDBJ whole genome shotgun (WGS) entry which is preliminary data.</text>
</comment>
<feature type="compositionally biased region" description="Basic residues" evidence="1">
    <location>
        <begin position="198"/>
        <end position="207"/>
    </location>
</feature>